<evidence type="ECO:0000256" key="1">
    <source>
        <dbReference type="ARBA" id="ARBA00022837"/>
    </source>
</evidence>
<dbReference type="OrthoDB" id="26525at2759"/>
<dbReference type="GO" id="GO:0005509">
    <property type="term" value="F:calcium ion binding"/>
    <property type="evidence" value="ECO:0007669"/>
    <property type="project" value="InterPro"/>
</dbReference>
<feature type="domain" description="EF-hand" evidence="2">
    <location>
        <begin position="62"/>
        <end position="89"/>
    </location>
</feature>
<dbReference type="PROSITE" id="PS50222">
    <property type="entry name" value="EF_HAND_2"/>
    <property type="match status" value="2"/>
</dbReference>
<dbReference type="Proteomes" id="UP000806378">
    <property type="component" value="Unassembled WGS sequence"/>
</dbReference>
<dbReference type="CDD" id="cd00051">
    <property type="entry name" value="EFh"/>
    <property type="match status" value="1"/>
</dbReference>
<feature type="domain" description="EF-hand" evidence="2">
    <location>
        <begin position="18"/>
        <end position="53"/>
    </location>
</feature>
<dbReference type="SUPFAM" id="SSF47473">
    <property type="entry name" value="EF-hand"/>
    <property type="match status" value="1"/>
</dbReference>
<keyword evidence="4" id="KW-1185">Reference proteome</keyword>
<dbReference type="InterPro" id="IPR011992">
    <property type="entry name" value="EF-hand-dom_pair"/>
</dbReference>
<reference evidence="3" key="1">
    <citation type="submission" date="2020-05" db="EMBL/GenBank/DDBJ databases">
        <title>WGS assembly of Corymbia citriodora subspecies variegata.</title>
        <authorList>
            <person name="Barry K."/>
            <person name="Hundley H."/>
            <person name="Shu S."/>
            <person name="Jenkins J."/>
            <person name="Grimwood J."/>
            <person name="Baten A."/>
        </authorList>
    </citation>
    <scope>NUCLEOTIDE SEQUENCE</scope>
    <source>
        <strain evidence="3">CV2-018</strain>
    </source>
</reference>
<evidence type="ECO:0000313" key="4">
    <source>
        <dbReference type="Proteomes" id="UP000806378"/>
    </source>
</evidence>
<comment type="caution">
    <text evidence="3">The sequence shown here is derived from an EMBL/GenBank/DDBJ whole genome shotgun (WGS) entry which is preliminary data.</text>
</comment>
<name>A0A8T0CPS6_CORYI</name>
<proteinExistence type="predicted"/>
<accession>A0A8T0CPS6</accession>
<dbReference type="SMART" id="SM00054">
    <property type="entry name" value="EFh"/>
    <property type="match status" value="2"/>
</dbReference>
<gene>
    <name evidence="3" type="ORF">BT93_L1560</name>
</gene>
<dbReference type="Gene3D" id="1.10.238.10">
    <property type="entry name" value="EF-hand"/>
    <property type="match status" value="1"/>
</dbReference>
<protein>
    <recommendedName>
        <fullName evidence="2">EF-hand domain-containing protein</fullName>
    </recommendedName>
</protein>
<dbReference type="Gramene" id="rna-gnl|WGS:JABURB|Cocit.L1560.1">
    <property type="protein sequence ID" value="cds-KAF7848792.1"/>
    <property type="gene ID" value="gene-BT93_L1560"/>
</dbReference>
<evidence type="ECO:0000313" key="3">
    <source>
        <dbReference type="EMBL" id="KAF7848792.1"/>
    </source>
</evidence>
<evidence type="ECO:0000259" key="2">
    <source>
        <dbReference type="PROSITE" id="PS50222"/>
    </source>
</evidence>
<dbReference type="EMBL" id="MU089977">
    <property type="protein sequence ID" value="KAF7848792.1"/>
    <property type="molecule type" value="Genomic_DNA"/>
</dbReference>
<sequence length="100" mass="11385">MDRAVVHLPKWKNPPLADSFEKLKEVFRRSDANGDGRLNWAELKNAFQRLGVPAPRWRAILAIHHADENGDGCISEHELDALLQFCLEHGYIVVVPRKSC</sequence>
<dbReference type="InterPro" id="IPR018247">
    <property type="entry name" value="EF_Hand_1_Ca_BS"/>
</dbReference>
<organism evidence="3 4">
    <name type="scientific">Corymbia citriodora subsp. variegata</name>
    <dbReference type="NCBI Taxonomy" id="360336"/>
    <lineage>
        <taxon>Eukaryota</taxon>
        <taxon>Viridiplantae</taxon>
        <taxon>Streptophyta</taxon>
        <taxon>Embryophyta</taxon>
        <taxon>Tracheophyta</taxon>
        <taxon>Spermatophyta</taxon>
        <taxon>Magnoliopsida</taxon>
        <taxon>eudicotyledons</taxon>
        <taxon>Gunneridae</taxon>
        <taxon>Pentapetalae</taxon>
        <taxon>rosids</taxon>
        <taxon>malvids</taxon>
        <taxon>Myrtales</taxon>
        <taxon>Myrtaceae</taxon>
        <taxon>Myrtoideae</taxon>
        <taxon>Eucalypteae</taxon>
        <taxon>Corymbia</taxon>
    </lineage>
</organism>
<dbReference type="PROSITE" id="PS00018">
    <property type="entry name" value="EF_HAND_1"/>
    <property type="match status" value="2"/>
</dbReference>
<dbReference type="AlphaFoldDB" id="A0A8T0CPS6"/>
<dbReference type="Pfam" id="PF13405">
    <property type="entry name" value="EF-hand_6"/>
    <property type="match status" value="1"/>
</dbReference>
<keyword evidence="1" id="KW-0106">Calcium</keyword>
<dbReference type="InterPro" id="IPR002048">
    <property type="entry name" value="EF_hand_dom"/>
</dbReference>